<feature type="transmembrane region" description="Helical" evidence="12">
    <location>
        <begin position="2002"/>
        <end position="2022"/>
    </location>
</feature>
<protein>
    <submittedName>
        <fullName evidence="17">Putative G-protein coupled receptor 116</fullName>
    </submittedName>
</protein>
<evidence type="ECO:0000256" key="2">
    <source>
        <dbReference type="ARBA" id="ARBA00007343"/>
    </source>
</evidence>
<dbReference type="PANTHER" id="PTHR45813">
    <property type="entry name" value="IG-LIKE DOMAIN-CONTAINING PROTEIN"/>
    <property type="match status" value="1"/>
</dbReference>
<feature type="transmembrane region" description="Helical" evidence="12">
    <location>
        <begin position="1876"/>
        <end position="1899"/>
    </location>
</feature>
<evidence type="ECO:0000256" key="10">
    <source>
        <dbReference type="ARBA" id="ARBA00023319"/>
    </source>
</evidence>
<feature type="domain" description="SEA" evidence="13">
    <location>
        <begin position="175"/>
        <end position="283"/>
    </location>
</feature>
<dbReference type="Pfam" id="PF16489">
    <property type="entry name" value="GAIN"/>
    <property type="match status" value="1"/>
</dbReference>
<reference evidence="17 18" key="1">
    <citation type="submission" date="2013-11" db="EMBL/GenBank/DDBJ databases">
        <title>The Damaraland mole rat (Fukomys damarensis) genome and evolution of African mole rats.</title>
        <authorList>
            <person name="Gladyshev V.N."/>
            <person name="Fang X."/>
        </authorList>
    </citation>
    <scope>NUCLEOTIDE SEQUENCE [LARGE SCALE GENOMIC DNA]</scope>
    <source>
        <tissue evidence="17">Liver</tissue>
    </source>
</reference>
<dbReference type="InterPro" id="IPR032471">
    <property type="entry name" value="AGRL2-4_GAIN_subdom_A"/>
</dbReference>
<keyword evidence="9" id="KW-0325">Glycoprotein</keyword>
<dbReference type="SUPFAM" id="SSF48726">
    <property type="entry name" value="Immunoglobulin"/>
    <property type="match status" value="2"/>
</dbReference>
<dbReference type="InterPro" id="IPR007110">
    <property type="entry name" value="Ig-like_dom"/>
</dbReference>
<dbReference type="GO" id="GO:0019216">
    <property type="term" value="P:regulation of lipid metabolic process"/>
    <property type="evidence" value="ECO:0007669"/>
    <property type="project" value="TreeGrafter"/>
</dbReference>
<evidence type="ECO:0000256" key="5">
    <source>
        <dbReference type="ARBA" id="ARBA00022729"/>
    </source>
</evidence>
<feature type="transmembrane region" description="Helical" evidence="12">
    <location>
        <begin position="693"/>
        <end position="714"/>
    </location>
</feature>
<dbReference type="STRING" id="885580.ENSFDAP00000016110"/>
<gene>
    <name evidence="17" type="ORF">H920_02433</name>
</gene>
<dbReference type="InterPro" id="IPR000203">
    <property type="entry name" value="GPS"/>
</dbReference>
<keyword evidence="7 12" id="KW-0472">Membrane</keyword>
<feature type="domain" description="GAIN-B" evidence="14">
    <location>
        <begin position="1623"/>
        <end position="1785"/>
    </location>
</feature>
<comment type="similarity">
    <text evidence="2">Belongs to the G-protein coupled receptor 2 family. Adhesion G-protein coupled receptor (ADGR) subfamily.</text>
</comment>
<dbReference type="Gene3D" id="2.60.220.50">
    <property type="match status" value="2"/>
</dbReference>
<evidence type="ECO:0000256" key="8">
    <source>
        <dbReference type="ARBA" id="ARBA00023157"/>
    </source>
</evidence>
<feature type="transmembrane region" description="Helical" evidence="12">
    <location>
        <begin position="1953"/>
        <end position="1981"/>
    </location>
</feature>
<feature type="domain" description="Ig-like" evidence="16">
    <location>
        <begin position="1079"/>
        <end position="1174"/>
    </location>
</feature>
<dbReference type="PROSITE" id="PS50221">
    <property type="entry name" value="GAIN_B"/>
    <property type="match status" value="2"/>
</dbReference>
<keyword evidence="5" id="KW-0732">Signal</keyword>
<feature type="region of interest" description="Disordered" evidence="11">
    <location>
        <begin position="2108"/>
        <end position="2128"/>
    </location>
</feature>
<dbReference type="InterPro" id="IPR000082">
    <property type="entry name" value="SEA_dom"/>
</dbReference>
<evidence type="ECO:0000256" key="11">
    <source>
        <dbReference type="SAM" id="MobiDB-lite"/>
    </source>
</evidence>
<feature type="domain" description="Ig-like" evidence="16">
    <location>
        <begin position="1175"/>
        <end position="1267"/>
    </location>
</feature>
<feature type="transmembrane region" description="Helical" evidence="12">
    <location>
        <begin position="2028"/>
        <end position="2051"/>
    </location>
</feature>
<dbReference type="InterPro" id="IPR046338">
    <property type="entry name" value="GAIN_dom_sf"/>
</dbReference>
<comment type="subcellular location">
    <subcellularLocation>
        <location evidence="1">Cell membrane</location>
        <topology evidence="1">Multi-pass membrane protein</topology>
    </subcellularLocation>
</comment>
<accession>A0A091EKZ6</accession>
<dbReference type="Gene3D" id="2.60.40.10">
    <property type="entry name" value="Immunoglobulins"/>
    <property type="match status" value="2"/>
</dbReference>
<dbReference type="Proteomes" id="UP000028990">
    <property type="component" value="Unassembled WGS sequence"/>
</dbReference>
<feature type="transmembrane region" description="Helical" evidence="12">
    <location>
        <begin position="726"/>
        <end position="747"/>
    </location>
</feature>
<feature type="domain" description="G-protein coupled receptors family 2 profile 2" evidence="15">
    <location>
        <begin position="1794"/>
        <end position="2052"/>
    </location>
</feature>
<dbReference type="InterPro" id="IPR008078">
    <property type="entry name" value="GPCR_2_Ig-hepta-like_rcpt"/>
</dbReference>
<evidence type="ECO:0000256" key="3">
    <source>
        <dbReference type="ARBA" id="ARBA00022475"/>
    </source>
</evidence>
<dbReference type="PROSITE" id="PS50835">
    <property type="entry name" value="IG_LIKE"/>
    <property type="match status" value="3"/>
</dbReference>
<dbReference type="InterPro" id="IPR017983">
    <property type="entry name" value="GPCR_2_secretin-like_CS"/>
</dbReference>
<dbReference type="SMART" id="SM00408">
    <property type="entry name" value="IGc2"/>
    <property type="match status" value="2"/>
</dbReference>
<evidence type="ECO:0000256" key="4">
    <source>
        <dbReference type="ARBA" id="ARBA00022692"/>
    </source>
</evidence>
<dbReference type="InterPro" id="IPR003599">
    <property type="entry name" value="Ig_sub"/>
</dbReference>
<dbReference type="InterPro" id="IPR013783">
    <property type="entry name" value="Ig-like_fold"/>
</dbReference>
<keyword evidence="17" id="KW-0675">Receptor</keyword>
<dbReference type="EMBL" id="KN121537">
    <property type="protein sequence ID" value="KFO36221.1"/>
    <property type="molecule type" value="Genomic_DNA"/>
</dbReference>
<evidence type="ECO:0000256" key="6">
    <source>
        <dbReference type="ARBA" id="ARBA00022989"/>
    </source>
</evidence>
<feature type="domain" description="Ig-like" evidence="16">
    <location>
        <begin position="1270"/>
        <end position="1362"/>
    </location>
</feature>
<dbReference type="PRINTS" id="PR00249">
    <property type="entry name" value="GPCRSECRETIN"/>
</dbReference>
<keyword evidence="3" id="KW-1003">Cell membrane</keyword>
<feature type="transmembrane region" description="Helical" evidence="12">
    <location>
        <begin position="614"/>
        <end position="633"/>
    </location>
</feature>
<dbReference type="Gene3D" id="1.20.1070.10">
    <property type="entry name" value="Rhodopsin 7-helix transmembrane proteins"/>
    <property type="match status" value="2"/>
</dbReference>
<dbReference type="GO" id="GO:0006112">
    <property type="term" value="P:energy reserve metabolic process"/>
    <property type="evidence" value="ECO:0007669"/>
    <property type="project" value="TreeGrafter"/>
</dbReference>
<dbReference type="FunFam" id="1.20.1070.10:FF:000058">
    <property type="entry name" value="Adhesion G protein-coupled receptor F5"/>
    <property type="match status" value="2"/>
</dbReference>
<sequence>MGPHSPRPSPAPQAAQGARQGLLRTRATVLCLVCFSVTAAEGHPGFLGRNEGLKTKRELRVNEPRPPGPAQEFEVLLQVPYRDTPEKELLRRRLLELPLATPSACFPGPSRILGAKATTYCRSQDGAVRCACEDTYTWFPASCLDPQHCHLNATGSRPSCDCGPSNLSQSVSFCERAKVWGTFKIKETFTNELLNPSSAKYSQYASKSEKQVREVYKRIQDFESVHVTQFRAGSIIVGFEVIGSSSTSQLLAALQQESAAAQAALSKLFPLEAGSFRVFSKASCHSVAFGFGAEDSEFTLPCGRGYAGNVTARCRSSGWQVVQESCVLSQLQELLQNFSAIAGNATQADVSALVRELSGILQQSQSITAGNLASVVSLLSSVSALSLEKGFSVSDSTLEDVISIADHILNSSSITNWTILLQEEEQASSQLLQTLENIALLVPPSALPLNFSLEFINWQGIPWTQTQGNRSYSYQIEMFQEDHPLPVRGHVFIRPDQFQVSAPKTIVSMASVTFGYILPKTQGDNARVNGPLISTAVQNYSINEIFVGFSKIDTNLSRPHCVFWSFSHSRWSSAGCHLVNETPDTVLCRCTHLTSFSVLMSPSVPAVIVPAVRWVTYVGLAISVGSLVLGLTVEALSWKQLRNTQISHTRHICMVNVALSLLIADVWFIVAVTVDTSAGPSGVCIAAIFFTHFFYLSLFFWMLVLGVLLSYRIVFVFHHMAMPSMMAIGFCLGYGCPLVIAVITVAVTQPSNSYSRKDVCWLNWSDGSKPLLAFAVPALTIVAVNLVAVLLVLSKLWRPAIRERVTQNDKATIIRVGKSLLVLAPLLGLTWGFGIGTMVDSQNPAWHVVFALFNAIQGFFIFCFGILLDNKLRRLLISKLSPLSRWKQTQKQNPSDVLAKPKYVNSFQPLKDKETSTRTVPGGSKEERKTSEPECWLPGPRTAERRVGLVLYAVDLEGEELQSPSCAEALSSSVVDEYTVDVEVSFQNASFLESLRAQLGSLSFPIQENDTDTVTSILSIQVTTAWSLSSNGSVSVSYEVKTTMLPPGRIQKANELVLQTLNQTYKADENSFQGVNNETKLLVAPAVIFEGDTVTLECENEVLSSNVSWLYGEGLSKLSLLSNDSRHSMYTTVQLTSISRLTIINFTREDEGLYACKLVLDIFEFGTEKYIRVTPIQILANETAAVKCDNHPVSLNCCSKNEVNWTAIEWRQEGDVSVPGHEDQDLDLGCGRYTLQANTTQCPETITYTCEFLSGYGARVSKAIEVTFTPVVELIITPDPISVSEGQSFSITCTSNVRNYDEVYWNTSAGIKIHKRFYATRRHPEGAQSVLTVETSTREWNGTYHCVFRYKNTYSVASKDVTVHPLPLEPNIMIDPLEASGLCTDSHHFRCCVEEDEDYKVMFQMESSFFPADISRSPDSTVGGTITYKCVGSQWQVEREGCISAPINGLLQLAEALIKSPSQDQNLPTYLKNLSVSTGQEELEIQSSPGSLGAIINILDLLSTVPSQVDPEMMKALIKSPSQDQNLPTYLKNLSVSTGQEELEIQSSPGSLGAIINILDLLSTVPSQVDPEMMKDMLATVNVILGKSVLGAWEALQQDQTGQSSQLLHSVERFSKALRPGDGAFAFLRHPNVQMGSMVVKPGKSHVYQQNFHFPDSNLWGNVTIEKHQLGNLQPESAVVTMAFPTLKAILAQEAQKKPFANSLVMTTTISHNITAPFEISMTFKNTHGAGGQIMCAFWNFSLSNHSGGWDSRGCRVNSVDRDRVSCTCDHLTSFSILMSPDSPDRGSLLEILLDIISYIGLGFSILSLAACLVVEAVVWKSVTKNRTSYMRHICIVNIAASLLFADAWFIVAAAIQDHHYPLNDTVCVAATFFIHFFYLSVFFWMLTLGLMLFYRLIFILHDTSKSTQKAVAFSVGYGCPLVISVITVAATQPQEVYTRKNACWLNWDDTKALLAFVIPALIIVVVNMTVTVVVITKILRPSIGDKPHKQEKNSLFQISKSIGVLTPLLGLTWGFGLATVFQGSNAVFHIIFTLLNAFQGLFILLFGCLWDQKVQETLLNKFSLSRHSSQHSKSTSVGSTTPVFSMSSPISRRFNNLFGKTGTYNVSTPETTSSSVENSSSAYSLLH</sequence>
<evidence type="ECO:0000313" key="17">
    <source>
        <dbReference type="EMBL" id="KFO36221.1"/>
    </source>
</evidence>
<name>A0A091EKZ6_FUKDA</name>
<dbReference type="GO" id="GO:0007166">
    <property type="term" value="P:cell surface receptor signaling pathway"/>
    <property type="evidence" value="ECO:0007669"/>
    <property type="project" value="InterPro"/>
</dbReference>
<keyword evidence="8" id="KW-1015">Disulfide bond</keyword>
<dbReference type="Pfam" id="PF01825">
    <property type="entry name" value="GPS"/>
    <property type="match status" value="2"/>
</dbReference>
<evidence type="ECO:0000256" key="9">
    <source>
        <dbReference type="ARBA" id="ARBA00023180"/>
    </source>
</evidence>
<dbReference type="InterPro" id="IPR051587">
    <property type="entry name" value="Adhesion_GPCR"/>
</dbReference>
<evidence type="ECO:0000259" key="15">
    <source>
        <dbReference type="PROSITE" id="PS50261"/>
    </source>
</evidence>
<feature type="transmembrane region" description="Helical" evidence="12">
    <location>
        <begin position="1796"/>
        <end position="1823"/>
    </location>
</feature>
<dbReference type="InterPro" id="IPR036179">
    <property type="entry name" value="Ig-like_dom_sf"/>
</dbReference>
<evidence type="ECO:0000259" key="14">
    <source>
        <dbReference type="PROSITE" id="PS50221"/>
    </source>
</evidence>
<feature type="transmembrane region" description="Helical" evidence="12">
    <location>
        <begin position="653"/>
        <end position="673"/>
    </location>
</feature>
<feature type="domain" description="GAIN-B" evidence="14">
    <location>
        <begin position="462"/>
        <end position="606"/>
    </location>
</feature>
<dbReference type="eggNOG" id="KOG4193">
    <property type="taxonomic scope" value="Eukaryota"/>
</dbReference>
<feature type="compositionally biased region" description="Low complexity" evidence="11">
    <location>
        <begin position="2108"/>
        <end position="2122"/>
    </location>
</feature>
<evidence type="ECO:0000259" key="13">
    <source>
        <dbReference type="PROSITE" id="PS50024"/>
    </source>
</evidence>
<dbReference type="Pfam" id="PF00002">
    <property type="entry name" value="7tm_2"/>
    <property type="match status" value="2"/>
</dbReference>
<dbReference type="GO" id="GO:0031410">
    <property type="term" value="C:cytoplasmic vesicle"/>
    <property type="evidence" value="ECO:0007669"/>
    <property type="project" value="TreeGrafter"/>
</dbReference>
<dbReference type="GO" id="GO:0007189">
    <property type="term" value="P:adenylate cyclase-activating G protein-coupled receptor signaling pathway"/>
    <property type="evidence" value="ECO:0007669"/>
    <property type="project" value="TreeGrafter"/>
</dbReference>
<evidence type="ECO:0000256" key="1">
    <source>
        <dbReference type="ARBA" id="ARBA00004651"/>
    </source>
</evidence>
<evidence type="ECO:0000259" key="16">
    <source>
        <dbReference type="PROSITE" id="PS50835"/>
    </source>
</evidence>
<dbReference type="InterPro" id="IPR000832">
    <property type="entry name" value="GPCR_2_secretin-like"/>
</dbReference>
<dbReference type="GO" id="GO:0004930">
    <property type="term" value="F:G protein-coupled receptor activity"/>
    <property type="evidence" value="ECO:0007669"/>
    <property type="project" value="InterPro"/>
</dbReference>
<evidence type="ECO:0000256" key="7">
    <source>
        <dbReference type="ARBA" id="ARBA00023136"/>
    </source>
</evidence>
<evidence type="ECO:0000256" key="12">
    <source>
        <dbReference type="SAM" id="Phobius"/>
    </source>
</evidence>
<feature type="transmembrane region" description="Helical" evidence="12">
    <location>
        <begin position="1835"/>
        <end position="1856"/>
    </location>
</feature>
<feature type="domain" description="G-protein coupled receptors family 2 profile 2" evidence="15">
    <location>
        <begin position="612"/>
        <end position="869"/>
    </location>
</feature>
<dbReference type="PROSITE" id="PS50024">
    <property type="entry name" value="SEA"/>
    <property type="match status" value="1"/>
</dbReference>
<dbReference type="Pfam" id="PF01390">
    <property type="entry name" value="SEA"/>
    <property type="match status" value="1"/>
</dbReference>
<dbReference type="Gene3D" id="1.25.40.610">
    <property type="match status" value="1"/>
</dbReference>
<keyword evidence="18" id="KW-1185">Reference proteome</keyword>
<feature type="transmembrane region" description="Helical" evidence="12">
    <location>
        <begin position="771"/>
        <end position="793"/>
    </location>
</feature>
<keyword evidence="6 12" id="KW-1133">Transmembrane helix</keyword>
<evidence type="ECO:0000313" key="18">
    <source>
        <dbReference type="Proteomes" id="UP000028990"/>
    </source>
</evidence>
<feature type="transmembrane region" description="Helical" evidence="12">
    <location>
        <begin position="845"/>
        <end position="868"/>
    </location>
</feature>
<dbReference type="PROSITE" id="PS50261">
    <property type="entry name" value="G_PROTEIN_RECEP_F2_4"/>
    <property type="match status" value="2"/>
</dbReference>
<keyword evidence="4 12" id="KW-0812">Transmembrane</keyword>
<dbReference type="PROSITE" id="PS00650">
    <property type="entry name" value="G_PROTEIN_RECEP_F2_2"/>
    <property type="match status" value="1"/>
</dbReference>
<dbReference type="InterPro" id="IPR003598">
    <property type="entry name" value="Ig_sub2"/>
</dbReference>
<dbReference type="GO" id="GO:0005886">
    <property type="term" value="C:plasma membrane"/>
    <property type="evidence" value="ECO:0007669"/>
    <property type="project" value="UniProtKB-SubCell"/>
</dbReference>
<dbReference type="OMA" id="RMENIRD"/>
<keyword evidence="10" id="KW-0393">Immunoglobulin domain</keyword>
<dbReference type="Pfam" id="PF00047">
    <property type="entry name" value="ig"/>
    <property type="match status" value="2"/>
</dbReference>
<dbReference type="PRINTS" id="PR01695">
    <property type="entry name" value="IGHEPTARCPTR"/>
</dbReference>
<dbReference type="InterPro" id="IPR057244">
    <property type="entry name" value="GAIN_B"/>
</dbReference>
<feature type="region of interest" description="Disordered" evidence="11">
    <location>
        <begin position="912"/>
        <end position="937"/>
    </location>
</feature>
<organism evidence="17 18">
    <name type="scientific">Fukomys damarensis</name>
    <name type="common">Damaraland mole rat</name>
    <name type="synonym">Cryptomys damarensis</name>
    <dbReference type="NCBI Taxonomy" id="885580"/>
    <lineage>
        <taxon>Eukaryota</taxon>
        <taxon>Metazoa</taxon>
        <taxon>Chordata</taxon>
        <taxon>Craniata</taxon>
        <taxon>Vertebrata</taxon>
        <taxon>Euteleostomi</taxon>
        <taxon>Mammalia</taxon>
        <taxon>Eutheria</taxon>
        <taxon>Euarchontoglires</taxon>
        <taxon>Glires</taxon>
        <taxon>Rodentia</taxon>
        <taxon>Hystricomorpha</taxon>
        <taxon>Bathyergidae</taxon>
        <taxon>Fukomys</taxon>
    </lineage>
</organism>
<dbReference type="SMART" id="SM00409">
    <property type="entry name" value="IG"/>
    <property type="match status" value="2"/>
</dbReference>
<proteinExistence type="inferred from homology"/>
<dbReference type="SMART" id="SM00303">
    <property type="entry name" value="GPS"/>
    <property type="match status" value="2"/>
</dbReference>
<dbReference type="SUPFAM" id="SSF81321">
    <property type="entry name" value="Family A G protein-coupled receptor-like"/>
    <property type="match status" value="1"/>
</dbReference>
<feature type="transmembrane region" description="Helical" evidence="12">
    <location>
        <begin position="1911"/>
        <end position="1933"/>
    </location>
</feature>
<dbReference type="GO" id="GO:0045444">
    <property type="term" value="P:fat cell differentiation"/>
    <property type="evidence" value="ECO:0007669"/>
    <property type="project" value="TreeGrafter"/>
</dbReference>
<dbReference type="InterPro" id="IPR017981">
    <property type="entry name" value="GPCR_2-like_7TM"/>
</dbReference>
<dbReference type="InterPro" id="IPR013151">
    <property type="entry name" value="Immunoglobulin_dom"/>
</dbReference>
<dbReference type="PANTHER" id="PTHR45813:SF4">
    <property type="entry name" value="ADHESION G PROTEIN-COUPLED RECEPTOR F5"/>
    <property type="match status" value="1"/>
</dbReference>